<dbReference type="InterPro" id="IPR003441">
    <property type="entry name" value="NAC-dom"/>
</dbReference>
<keyword evidence="4" id="KW-0804">Transcription</keyword>
<accession>A0A5E4GET7</accession>
<evidence type="ECO:0000256" key="3">
    <source>
        <dbReference type="ARBA" id="ARBA00023125"/>
    </source>
</evidence>
<evidence type="ECO:0000313" key="8">
    <source>
        <dbReference type="EMBL" id="VVA38140.1"/>
    </source>
</evidence>
<dbReference type="EMBL" id="CABIKO010000608">
    <property type="protein sequence ID" value="VVA38140.1"/>
    <property type="molecule type" value="Genomic_DNA"/>
</dbReference>
<dbReference type="SUPFAM" id="SSF101941">
    <property type="entry name" value="NAC domain"/>
    <property type="match status" value="1"/>
</dbReference>
<reference evidence="9" key="1">
    <citation type="journal article" date="2020" name="Plant J.">
        <title>Transposons played a major role in the diversification between the closely related almond and peach genomes: results from the almond genome sequence.</title>
        <authorList>
            <person name="Alioto T."/>
            <person name="Alexiou K.G."/>
            <person name="Bardil A."/>
            <person name="Barteri F."/>
            <person name="Castanera R."/>
            <person name="Cruz F."/>
            <person name="Dhingra A."/>
            <person name="Duval H."/>
            <person name="Fernandez I Marti A."/>
            <person name="Frias L."/>
            <person name="Galan B."/>
            <person name="Garcia J.L."/>
            <person name="Howad W."/>
            <person name="Gomez-Garrido J."/>
            <person name="Gut M."/>
            <person name="Julca I."/>
            <person name="Morata J."/>
            <person name="Puigdomenech P."/>
            <person name="Ribeca P."/>
            <person name="Rubio Cabetas M.J."/>
            <person name="Vlasova A."/>
            <person name="Wirthensohn M."/>
            <person name="Garcia-Mas J."/>
            <person name="Gabaldon T."/>
            <person name="Casacuberta J.M."/>
            <person name="Arus P."/>
        </authorList>
    </citation>
    <scope>NUCLEOTIDE SEQUENCE [LARGE SCALE GENOMIC DNA]</scope>
    <source>
        <strain evidence="9">cv. Texas</strain>
    </source>
</reference>
<feature type="region of interest" description="Disordered" evidence="6">
    <location>
        <begin position="631"/>
        <end position="756"/>
    </location>
</feature>
<dbReference type="GO" id="GO:0005634">
    <property type="term" value="C:nucleus"/>
    <property type="evidence" value="ECO:0007669"/>
    <property type="project" value="UniProtKB-SubCell"/>
</dbReference>
<feature type="compositionally biased region" description="Basic and acidic residues" evidence="6">
    <location>
        <begin position="205"/>
        <end position="229"/>
    </location>
</feature>
<feature type="compositionally biased region" description="Basic and acidic residues" evidence="6">
    <location>
        <begin position="734"/>
        <end position="751"/>
    </location>
</feature>
<dbReference type="GO" id="GO:0006355">
    <property type="term" value="P:regulation of DNA-templated transcription"/>
    <property type="evidence" value="ECO:0007669"/>
    <property type="project" value="InterPro"/>
</dbReference>
<feature type="compositionally biased region" description="Polar residues" evidence="6">
    <location>
        <begin position="645"/>
        <end position="656"/>
    </location>
</feature>
<dbReference type="Gene3D" id="2.170.150.80">
    <property type="entry name" value="NAC domain"/>
    <property type="match status" value="1"/>
</dbReference>
<evidence type="ECO:0000256" key="4">
    <source>
        <dbReference type="ARBA" id="ARBA00023163"/>
    </source>
</evidence>
<dbReference type="Pfam" id="PF02365">
    <property type="entry name" value="NAM"/>
    <property type="match status" value="1"/>
</dbReference>
<dbReference type="Gramene" id="VVA38140">
    <property type="protein sequence ID" value="VVA38140"/>
    <property type="gene ID" value="Prudul26B008786"/>
</dbReference>
<dbReference type="Proteomes" id="UP000327085">
    <property type="component" value="Chromosome 2"/>
</dbReference>
<dbReference type="GO" id="GO:0003677">
    <property type="term" value="F:DNA binding"/>
    <property type="evidence" value="ECO:0007669"/>
    <property type="project" value="UniProtKB-KW"/>
</dbReference>
<evidence type="ECO:0000256" key="6">
    <source>
        <dbReference type="SAM" id="MobiDB-lite"/>
    </source>
</evidence>
<keyword evidence="2" id="KW-0805">Transcription regulation</keyword>
<protein>
    <submittedName>
        <fullName evidence="8">PREDICTED: NAC</fullName>
    </submittedName>
</protein>
<dbReference type="InterPro" id="IPR036093">
    <property type="entry name" value="NAC_dom_sf"/>
</dbReference>
<keyword evidence="5" id="KW-0539">Nucleus</keyword>
<gene>
    <name evidence="8" type="ORF">ALMOND_2B008786</name>
</gene>
<evidence type="ECO:0000256" key="2">
    <source>
        <dbReference type="ARBA" id="ARBA00023015"/>
    </source>
</evidence>
<feature type="compositionally biased region" description="Basic and acidic residues" evidence="6">
    <location>
        <begin position="690"/>
        <end position="701"/>
    </location>
</feature>
<feature type="domain" description="NAC" evidence="7">
    <location>
        <begin position="382"/>
        <end position="531"/>
    </location>
</feature>
<evidence type="ECO:0000256" key="1">
    <source>
        <dbReference type="ARBA" id="ARBA00004123"/>
    </source>
</evidence>
<comment type="subcellular location">
    <subcellularLocation>
        <location evidence="1">Nucleus</location>
    </subcellularLocation>
</comment>
<proteinExistence type="predicted"/>
<sequence length="805" mass="92307">MVYNRQSFVADHKGCVCWMIHHEIHTDVATTCDEGEPSTHNASDFEHPPAHDILEEDTQQPENLDYFERKKDLLLASSCSNNDHNATFADNDLESELEESLITLNTKPFHAGELSLEKLYELQRDSSQSIQDTDIMLHNQLSRQAASSVNVAPKPQTDRVQFQSGTYQREHRPQQQSGPIIVFRDTSADEYYTREKTRRITYPPEKPKEPEKPKPAPEKPKEPEERRTSVDLPQKQISITKSSIDKKVPQGSMEQTQNRTTPGNWKRSFITWQTSPLKSPPSVYIFNTEDNRPPENLDYFERERDRLLANSLSNNDHNAFPTEFSANDQEFLRTLIVEPQFRVTSDTDREPVHHRDKNSKDMTDREMISFSRAAAEEGDLSLPVGFRFRPTDEELVDYYLKNKVQGMDFHAEGIIDEIDILKFEPWDLVAKSLMKPDDENGFFFSQPEYTQKKHTKRSTEVGFWKITGREHEIRTRDRRRTVIGKKRILTFYIGHGRNSDKTNWVMHEYYIPKAHPNANQRDFVLCHCHLKKNVKKSDEIHTDVATTCDEGEPSTHNASDYEHPPAHDILEEYVDYNALQPAFAANDSDVEFAEFLETVLVEPDGGVTSDTDMEPFHGHGQAEMLSEVFYGSSQPSRDTGGIFRNQISPQSASSVNVAPKPQTDRVQLKSDTSQEAHGPRHQSGPIIHTSADEYYAKEKTRPRTYPPAKPKQPAYRRTAADLPQKQISRTNSSQDKKVAQGKNAEKGREQTQNRTTVSNWKGSFITWQTSSLTTSPPSAYISKIFLGLSLFYFCVREVVLFGEWS</sequence>
<keyword evidence="3" id="KW-0238">DNA-binding</keyword>
<feature type="compositionally biased region" description="Polar residues" evidence="6">
    <location>
        <begin position="252"/>
        <end position="263"/>
    </location>
</feature>
<dbReference type="InParanoid" id="A0A5E4GET7"/>
<dbReference type="AlphaFoldDB" id="A0A5E4GET7"/>
<feature type="compositionally biased region" description="Basic and acidic residues" evidence="6">
    <location>
        <begin position="662"/>
        <end position="678"/>
    </location>
</feature>
<name>A0A5E4GET7_PRUDU</name>
<evidence type="ECO:0000259" key="7">
    <source>
        <dbReference type="PROSITE" id="PS51005"/>
    </source>
</evidence>
<feature type="region of interest" description="Disordered" evidence="6">
    <location>
        <begin position="163"/>
        <end position="264"/>
    </location>
</feature>
<evidence type="ECO:0000313" key="9">
    <source>
        <dbReference type="Proteomes" id="UP000327085"/>
    </source>
</evidence>
<organism evidence="8 9">
    <name type="scientific">Prunus dulcis</name>
    <name type="common">Almond</name>
    <name type="synonym">Amygdalus dulcis</name>
    <dbReference type="NCBI Taxonomy" id="3755"/>
    <lineage>
        <taxon>Eukaryota</taxon>
        <taxon>Viridiplantae</taxon>
        <taxon>Streptophyta</taxon>
        <taxon>Embryophyta</taxon>
        <taxon>Tracheophyta</taxon>
        <taxon>Spermatophyta</taxon>
        <taxon>Magnoliopsida</taxon>
        <taxon>eudicotyledons</taxon>
        <taxon>Gunneridae</taxon>
        <taxon>Pentapetalae</taxon>
        <taxon>rosids</taxon>
        <taxon>fabids</taxon>
        <taxon>Rosales</taxon>
        <taxon>Rosaceae</taxon>
        <taxon>Amygdaloideae</taxon>
        <taxon>Amygdaleae</taxon>
        <taxon>Prunus</taxon>
    </lineage>
</organism>
<dbReference type="PROSITE" id="PS51005">
    <property type="entry name" value="NAC"/>
    <property type="match status" value="1"/>
</dbReference>
<evidence type="ECO:0000256" key="5">
    <source>
        <dbReference type="ARBA" id="ARBA00023242"/>
    </source>
</evidence>
<dbReference type="PANTHER" id="PTHR31989">
    <property type="entry name" value="NAC DOMAIN-CONTAINING PROTEIN 82-RELATED"/>
    <property type="match status" value="1"/>
</dbReference>